<evidence type="ECO:0000259" key="3">
    <source>
        <dbReference type="Pfam" id="PF12158"/>
    </source>
</evidence>
<protein>
    <recommendedName>
        <fullName evidence="3">DUF3592 domain-containing protein</fullName>
    </recommendedName>
</protein>
<name>A0ABQ6G7N6_9CHLR</name>
<keyword evidence="2" id="KW-0472">Membrane</keyword>
<keyword evidence="2" id="KW-0812">Transmembrane</keyword>
<evidence type="ECO:0000256" key="2">
    <source>
        <dbReference type="SAM" id="Phobius"/>
    </source>
</evidence>
<dbReference type="Pfam" id="PF12158">
    <property type="entry name" value="DUF3592"/>
    <property type="match status" value="1"/>
</dbReference>
<proteinExistence type="predicted"/>
<dbReference type="EMBL" id="BSRI01000002">
    <property type="protein sequence ID" value="GLV60816.1"/>
    <property type="molecule type" value="Genomic_DNA"/>
</dbReference>
<dbReference type="InterPro" id="IPR021994">
    <property type="entry name" value="DUF3592"/>
</dbReference>
<organism evidence="4 5">
    <name type="scientific">Dictyobacter halimunensis</name>
    <dbReference type="NCBI Taxonomy" id="3026934"/>
    <lineage>
        <taxon>Bacteria</taxon>
        <taxon>Bacillati</taxon>
        <taxon>Chloroflexota</taxon>
        <taxon>Ktedonobacteria</taxon>
        <taxon>Ktedonobacterales</taxon>
        <taxon>Dictyobacteraceae</taxon>
        <taxon>Dictyobacter</taxon>
    </lineage>
</organism>
<feature type="transmembrane region" description="Helical" evidence="2">
    <location>
        <begin position="16"/>
        <end position="38"/>
    </location>
</feature>
<evidence type="ECO:0000256" key="1">
    <source>
        <dbReference type="SAM" id="MobiDB-lite"/>
    </source>
</evidence>
<gene>
    <name evidence="4" type="ORF">KDH_76350</name>
</gene>
<feature type="region of interest" description="Disordered" evidence="1">
    <location>
        <begin position="220"/>
        <end position="249"/>
    </location>
</feature>
<keyword evidence="5" id="KW-1185">Reference proteome</keyword>
<reference evidence="4 5" key="1">
    <citation type="submission" date="2023-02" db="EMBL/GenBank/DDBJ databases">
        <title>Dictyobacter halimunensis sp. nov., a new member of the class Ktedonobacteria from forest soil in a geothermal area.</title>
        <authorList>
            <person name="Rachmania M.K."/>
            <person name="Ningsih F."/>
            <person name="Sakai Y."/>
            <person name="Yabe S."/>
            <person name="Yokota A."/>
            <person name="Sjamsuridzal W."/>
        </authorList>
    </citation>
    <scope>NUCLEOTIDE SEQUENCE [LARGE SCALE GENOMIC DNA]</scope>
    <source>
        <strain evidence="4 5">S3.2.2.5</strain>
    </source>
</reference>
<dbReference type="RefSeq" id="WP_338257994.1">
    <property type="nucleotide sequence ID" value="NZ_BSRI01000002.1"/>
</dbReference>
<feature type="transmembrane region" description="Helical" evidence="2">
    <location>
        <begin position="126"/>
        <end position="153"/>
    </location>
</feature>
<keyword evidence="2" id="KW-1133">Transmembrane helix</keyword>
<evidence type="ECO:0000313" key="4">
    <source>
        <dbReference type="EMBL" id="GLV60816.1"/>
    </source>
</evidence>
<sequence>MRFSIGRRSYRRGKPLLVGVIFFFVGLIFTIVSGALWFSNQSFMAGTVSTTGQIVSCHYSTSTATGRSNSTTTCQPTITFTTQAGQKIIFTSSDSSSSYNPGDNVSVSYHPANPADARVSDFVSLWLFPLSFGGMGIIFLINGICLAVIPLLFKLLLILGMNNKNNNSYAGVGPGPYNNSYSGVEYNNNYSGAGQYNNSYTEAEQYNRYVANEPYGGFAEGERYNNVPEDETADSYPEEGNSYPRDERF</sequence>
<evidence type="ECO:0000313" key="5">
    <source>
        <dbReference type="Proteomes" id="UP001344906"/>
    </source>
</evidence>
<dbReference type="Proteomes" id="UP001344906">
    <property type="component" value="Unassembled WGS sequence"/>
</dbReference>
<comment type="caution">
    <text evidence="4">The sequence shown here is derived from an EMBL/GenBank/DDBJ whole genome shotgun (WGS) entry which is preliminary data.</text>
</comment>
<feature type="compositionally biased region" description="Acidic residues" evidence="1">
    <location>
        <begin position="228"/>
        <end position="237"/>
    </location>
</feature>
<accession>A0ABQ6G7N6</accession>
<feature type="domain" description="DUF3592" evidence="3">
    <location>
        <begin position="50"/>
        <end position="121"/>
    </location>
</feature>